<evidence type="ECO:0000313" key="2">
    <source>
        <dbReference type="Proteomes" id="UP000016608"/>
    </source>
</evidence>
<organism evidence="1 2">
    <name type="scientific">Eubacterium ramulus ATCC 29099</name>
    <dbReference type="NCBI Taxonomy" id="1256908"/>
    <lineage>
        <taxon>Bacteria</taxon>
        <taxon>Bacillati</taxon>
        <taxon>Bacillota</taxon>
        <taxon>Clostridia</taxon>
        <taxon>Eubacteriales</taxon>
        <taxon>Eubacteriaceae</taxon>
        <taxon>Eubacterium</taxon>
    </lineage>
</organism>
<gene>
    <name evidence="1" type="ORF">HMPREF0373_01423</name>
</gene>
<accession>U2PT62</accession>
<proteinExistence type="predicted"/>
<protein>
    <submittedName>
        <fullName evidence="1">Uncharacterized protein</fullName>
    </submittedName>
</protein>
<dbReference type="AlphaFoldDB" id="U2PT62"/>
<dbReference type="PATRIC" id="fig|1256908.3.peg.1322"/>
<dbReference type="HOGENOM" id="CLU_766723_0_0_9"/>
<evidence type="ECO:0000313" key="1">
    <source>
        <dbReference type="EMBL" id="ERK47311.1"/>
    </source>
</evidence>
<keyword evidence="2" id="KW-1185">Reference proteome</keyword>
<dbReference type="EMBL" id="AWVJ01000089">
    <property type="protein sequence ID" value="ERK47311.1"/>
    <property type="molecule type" value="Genomic_DNA"/>
</dbReference>
<sequence length="361" mass="41580">MSVLCGTIKEKSEIELPRRKVSYFSLLTDFPLITEAGVSIQTKTKERKGMYREFIDEFVLSPSMREYLKTVDLSVEQITQLIYFSPVLLQQKKQAFYRLRDLAEKNQDEILKKECHRYISNMEEALSYLRVNGIISVESNIADEMMNEADSHFEGVFDTCNEAMNFVDRHAKKEGTDPYGRIWYILKKWIKNDDGEYYDACSYVVADDEIYYAELDNTPNGEKREDSIDYCDGMNLNLPVPFQAGDLLYVNGFPYAIAFPMLILTVGDNRSCCSVRALSKTADDTWYIGSVKHGRVGYFSFPTVSPLYTATIWRGNMGIGDEILKEVKEYIGSDPKRGQQFCEDFLGYELSEKELENIVKE</sequence>
<comment type="caution">
    <text evidence="1">The sequence shown here is derived from an EMBL/GenBank/DDBJ whole genome shotgun (WGS) entry which is preliminary data.</text>
</comment>
<name>U2PT62_EUBRA</name>
<dbReference type="Proteomes" id="UP000016608">
    <property type="component" value="Unassembled WGS sequence"/>
</dbReference>
<dbReference type="eggNOG" id="ENOG50336ED">
    <property type="taxonomic scope" value="Bacteria"/>
</dbReference>
<reference evidence="1 2" key="1">
    <citation type="submission" date="2013-06" db="EMBL/GenBank/DDBJ databases">
        <authorList>
            <person name="Weinstock G."/>
            <person name="Sodergren E."/>
            <person name="Lobos E.A."/>
            <person name="Fulton L."/>
            <person name="Fulton R."/>
            <person name="Courtney L."/>
            <person name="Fronick C."/>
            <person name="O'Laughlin M."/>
            <person name="Godfrey J."/>
            <person name="Wilson R.M."/>
            <person name="Miner T."/>
            <person name="Farmer C."/>
            <person name="Delehaunty K."/>
            <person name="Cordes M."/>
            <person name="Minx P."/>
            <person name="Tomlinson C."/>
            <person name="Chen J."/>
            <person name="Wollam A."/>
            <person name="Pepin K.H."/>
            <person name="Bhonagiri V."/>
            <person name="Zhang X."/>
            <person name="Warren W."/>
            <person name="Mitreva M."/>
            <person name="Mardis E.R."/>
            <person name="Wilson R.K."/>
        </authorList>
    </citation>
    <scope>NUCLEOTIDE SEQUENCE [LARGE SCALE GENOMIC DNA]</scope>
    <source>
        <strain evidence="1 2">ATCC 29099</strain>
    </source>
</reference>